<proteinExistence type="predicted"/>
<organism evidence="2 3">
    <name type="scientific">Dactylosporangium sucinum</name>
    <dbReference type="NCBI Taxonomy" id="1424081"/>
    <lineage>
        <taxon>Bacteria</taxon>
        <taxon>Bacillati</taxon>
        <taxon>Actinomycetota</taxon>
        <taxon>Actinomycetes</taxon>
        <taxon>Micromonosporales</taxon>
        <taxon>Micromonosporaceae</taxon>
        <taxon>Dactylosporangium</taxon>
    </lineage>
</organism>
<dbReference type="EMBL" id="BMPI01000010">
    <property type="protein sequence ID" value="GGM23970.1"/>
    <property type="molecule type" value="Genomic_DNA"/>
</dbReference>
<keyword evidence="1" id="KW-0812">Transmembrane</keyword>
<evidence type="ECO:0000313" key="3">
    <source>
        <dbReference type="Proteomes" id="UP000642070"/>
    </source>
</evidence>
<reference evidence="2" key="1">
    <citation type="journal article" date="2014" name="Int. J. Syst. Evol. Microbiol.">
        <title>Complete genome sequence of Corynebacterium casei LMG S-19264T (=DSM 44701T), isolated from a smear-ripened cheese.</title>
        <authorList>
            <consortium name="US DOE Joint Genome Institute (JGI-PGF)"/>
            <person name="Walter F."/>
            <person name="Albersmeier A."/>
            <person name="Kalinowski J."/>
            <person name="Ruckert C."/>
        </authorList>
    </citation>
    <scope>NUCLEOTIDE SEQUENCE</scope>
    <source>
        <strain evidence="2">JCM 19831</strain>
    </source>
</reference>
<reference evidence="2" key="2">
    <citation type="submission" date="2020-09" db="EMBL/GenBank/DDBJ databases">
        <authorList>
            <person name="Sun Q."/>
            <person name="Ohkuma M."/>
        </authorList>
    </citation>
    <scope>NUCLEOTIDE SEQUENCE</scope>
    <source>
        <strain evidence="2">JCM 19831</strain>
    </source>
</reference>
<gene>
    <name evidence="2" type="ORF">GCM10007977_026400</name>
</gene>
<protein>
    <submittedName>
        <fullName evidence="2">Uncharacterized protein</fullName>
    </submittedName>
</protein>
<comment type="caution">
    <text evidence="2">The sequence shown here is derived from an EMBL/GenBank/DDBJ whole genome shotgun (WGS) entry which is preliminary data.</text>
</comment>
<dbReference type="Proteomes" id="UP000642070">
    <property type="component" value="Unassembled WGS sequence"/>
</dbReference>
<keyword evidence="3" id="KW-1185">Reference proteome</keyword>
<name>A0A917TI15_9ACTN</name>
<evidence type="ECO:0000256" key="1">
    <source>
        <dbReference type="SAM" id="Phobius"/>
    </source>
</evidence>
<keyword evidence="1" id="KW-1133">Transmembrane helix</keyword>
<keyword evidence="1" id="KW-0472">Membrane</keyword>
<accession>A0A917TI15</accession>
<dbReference type="AlphaFoldDB" id="A0A917TI15"/>
<evidence type="ECO:0000313" key="2">
    <source>
        <dbReference type="EMBL" id="GGM23970.1"/>
    </source>
</evidence>
<feature type="transmembrane region" description="Helical" evidence="1">
    <location>
        <begin position="20"/>
        <end position="46"/>
    </location>
</feature>
<sequence length="93" mass="9556">MAFAGAALVLDDAPWQRVVFVGVVATLGLWLAGAVATALIVGYTVVKLVTSQHRPTPPTGVIEPLGSGDPFVQAGAARPAGGAVWLRLGPRRQ</sequence>